<gene>
    <name evidence="1" type="ORF">ACFOFO_01820</name>
</gene>
<accession>A0ABV7EXP0</accession>
<proteinExistence type="predicted"/>
<evidence type="ECO:0000313" key="1">
    <source>
        <dbReference type="EMBL" id="MFC3106709.1"/>
    </source>
</evidence>
<comment type="caution">
    <text evidence="1">The sequence shown here is derived from an EMBL/GenBank/DDBJ whole genome shotgun (WGS) entry which is preliminary data.</text>
</comment>
<sequence>MNSSPSVAANLSNEARKSLAILSLSKSEPIAHLADREGVSRQFIYRQKQMVVEALDNALAAKDAGALFYLPVTEAWLDQLALALRCC</sequence>
<dbReference type="Proteomes" id="UP001595530">
    <property type="component" value="Unassembled WGS sequence"/>
</dbReference>
<organism evidence="1 2">
    <name type="scientific">Undibacterium arcticum</name>
    <dbReference type="NCBI Taxonomy" id="1762892"/>
    <lineage>
        <taxon>Bacteria</taxon>
        <taxon>Pseudomonadati</taxon>
        <taxon>Pseudomonadota</taxon>
        <taxon>Betaproteobacteria</taxon>
        <taxon>Burkholderiales</taxon>
        <taxon>Oxalobacteraceae</taxon>
        <taxon>Undibacterium</taxon>
    </lineage>
</organism>
<name>A0ABV7EXP0_9BURK</name>
<keyword evidence="2" id="KW-1185">Reference proteome</keyword>
<protein>
    <submittedName>
        <fullName evidence="1">Uncharacterized protein</fullName>
    </submittedName>
</protein>
<evidence type="ECO:0000313" key="2">
    <source>
        <dbReference type="Proteomes" id="UP001595530"/>
    </source>
</evidence>
<dbReference type="EMBL" id="JBHRTP010000005">
    <property type="protein sequence ID" value="MFC3106709.1"/>
    <property type="molecule type" value="Genomic_DNA"/>
</dbReference>
<reference evidence="2" key="1">
    <citation type="journal article" date="2019" name="Int. J. Syst. Evol. Microbiol.">
        <title>The Global Catalogue of Microorganisms (GCM) 10K type strain sequencing project: providing services to taxonomists for standard genome sequencing and annotation.</title>
        <authorList>
            <consortium name="The Broad Institute Genomics Platform"/>
            <consortium name="The Broad Institute Genome Sequencing Center for Infectious Disease"/>
            <person name="Wu L."/>
            <person name="Ma J."/>
        </authorList>
    </citation>
    <scope>NUCLEOTIDE SEQUENCE [LARGE SCALE GENOMIC DNA]</scope>
    <source>
        <strain evidence="2">KCTC 42986</strain>
    </source>
</reference>
<dbReference type="RefSeq" id="WP_390329097.1">
    <property type="nucleotide sequence ID" value="NZ_JBHRTP010000005.1"/>
</dbReference>